<name>A0A563W4A9_9CYAN</name>
<evidence type="ECO:0000256" key="3">
    <source>
        <dbReference type="ARBA" id="ARBA00022729"/>
    </source>
</evidence>
<dbReference type="Pfam" id="PF12849">
    <property type="entry name" value="PBP_like_2"/>
    <property type="match status" value="1"/>
</dbReference>
<dbReference type="PANTHER" id="PTHR30570:SF1">
    <property type="entry name" value="PHOSPHATE-BINDING PROTEIN PSTS"/>
    <property type="match status" value="1"/>
</dbReference>
<feature type="domain" description="PBP" evidence="5">
    <location>
        <begin position="37"/>
        <end position="285"/>
    </location>
</feature>
<evidence type="ECO:0000256" key="4">
    <source>
        <dbReference type="RuleBase" id="RU367119"/>
    </source>
</evidence>
<dbReference type="Gene3D" id="3.40.190.10">
    <property type="entry name" value="Periplasmic binding protein-like II"/>
    <property type="match status" value="2"/>
</dbReference>
<dbReference type="InterPro" id="IPR024370">
    <property type="entry name" value="PBP_domain"/>
</dbReference>
<dbReference type="NCBIfam" id="TIGR02136">
    <property type="entry name" value="ptsS_2"/>
    <property type="match status" value="1"/>
</dbReference>
<comment type="similarity">
    <text evidence="1 4">Belongs to the PstS family.</text>
</comment>
<dbReference type="InterPro" id="IPR011862">
    <property type="entry name" value="Phos-bd"/>
</dbReference>
<protein>
    <recommendedName>
        <fullName evidence="4">Phosphate-binding protein</fullName>
    </recommendedName>
</protein>
<gene>
    <name evidence="6" type="primary">sphX</name>
    <name evidence="6" type="ORF">H1P_80035</name>
</gene>
<dbReference type="InterPro" id="IPR050811">
    <property type="entry name" value="Phosphate_ABC_transporter"/>
</dbReference>
<sequence>MKKKHQLIKKRNLFVTLAIANTLISCSGNVNSIQNPAINIDGSSTVYPITKTVTDSFKAQKTQGSDINLNVSGTGGGFQKFCSGETDISNASRPISVSEMDACKEAGVAYIELPIAFDALTVVVNKDNDWLDSITTEELRKVWSPEAEQTITRWNQINPSLPDRPLNLYAPDPDSGTFDYFTEAIVGESGASRTDYLDSEDDNTLVEGVKQDPNAIGYFGLAYYETQKEQIKAIAVDSGDGAVFPSRETVEAGEYQPLSRPLFIYINSSAAQKNPELQALIEYYLEQAPNIVQEVGYVPLPEEGYQLTKIHFERGKVGTVFGGKSDFDLTISELLTKQANF</sequence>
<organism evidence="6 7">
    <name type="scientific">Hyella patelloides LEGE 07179</name>
    <dbReference type="NCBI Taxonomy" id="945734"/>
    <lineage>
        <taxon>Bacteria</taxon>
        <taxon>Bacillati</taxon>
        <taxon>Cyanobacteriota</taxon>
        <taxon>Cyanophyceae</taxon>
        <taxon>Pleurocapsales</taxon>
        <taxon>Hyellaceae</taxon>
        <taxon>Hyella</taxon>
    </lineage>
</organism>
<evidence type="ECO:0000259" key="5">
    <source>
        <dbReference type="Pfam" id="PF12849"/>
    </source>
</evidence>
<keyword evidence="7" id="KW-1185">Reference proteome</keyword>
<dbReference type="OrthoDB" id="9790048at2"/>
<dbReference type="PANTHER" id="PTHR30570">
    <property type="entry name" value="PERIPLASMIC PHOSPHATE BINDING COMPONENT OF PHOSPHATE ABC TRANSPORTER"/>
    <property type="match status" value="1"/>
</dbReference>
<evidence type="ECO:0000256" key="1">
    <source>
        <dbReference type="ARBA" id="ARBA00008725"/>
    </source>
</evidence>
<proteinExistence type="inferred from homology"/>
<evidence type="ECO:0000313" key="6">
    <source>
        <dbReference type="EMBL" id="VEP18480.1"/>
    </source>
</evidence>
<accession>A0A563W4A9</accession>
<dbReference type="RefSeq" id="WP_144863619.1">
    <property type="nucleotide sequence ID" value="NZ_LR213772.1"/>
</dbReference>
<dbReference type="AlphaFoldDB" id="A0A563W4A9"/>
<evidence type="ECO:0000313" key="7">
    <source>
        <dbReference type="Proteomes" id="UP000320055"/>
    </source>
</evidence>
<keyword evidence="4" id="KW-0592">Phosphate transport</keyword>
<dbReference type="Proteomes" id="UP000320055">
    <property type="component" value="Unassembled WGS sequence"/>
</dbReference>
<reference evidence="6 7" key="1">
    <citation type="submission" date="2019-01" db="EMBL/GenBank/DDBJ databases">
        <authorList>
            <person name="Brito A."/>
        </authorList>
    </citation>
    <scope>NUCLEOTIDE SEQUENCE [LARGE SCALE GENOMIC DNA]</scope>
    <source>
        <strain evidence="6">1</strain>
    </source>
</reference>
<dbReference type="PROSITE" id="PS51257">
    <property type="entry name" value="PROKAR_LIPOPROTEIN"/>
    <property type="match status" value="1"/>
</dbReference>
<keyword evidence="2 4" id="KW-0813">Transport</keyword>
<dbReference type="CDD" id="cd13654">
    <property type="entry name" value="PBP2_phosphate_like_2"/>
    <property type="match status" value="1"/>
</dbReference>
<dbReference type="GO" id="GO:0006817">
    <property type="term" value="P:phosphate ion transport"/>
    <property type="evidence" value="ECO:0007669"/>
    <property type="project" value="UniProtKB-UniRule"/>
</dbReference>
<keyword evidence="3" id="KW-0732">Signal</keyword>
<evidence type="ECO:0000256" key="2">
    <source>
        <dbReference type="ARBA" id="ARBA00022448"/>
    </source>
</evidence>
<dbReference type="GO" id="GO:0042301">
    <property type="term" value="F:phosphate ion binding"/>
    <property type="evidence" value="ECO:0007669"/>
    <property type="project" value="UniProtKB-UniRule"/>
</dbReference>
<dbReference type="EMBL" id="CAACVJ010000687">
    <property type="protein sequence ID" value="VEP18480.1"/>
    <property type="molecule type" value="Genomic_DNA"/>
</dbReference>
<dbReference type="SUPFAM" id="SSF53850">
    <property type="entry name" value="Periplasmic binding protein-like II"/>
    <property type="match status" value="1"/>
</dbReference>
<comment type="function">
    <text evidence="4">Involved in the system for phosphate transport across the cytoplasmic membrane.</text>
</comment>